<feature type="compositionally biased region" description="Low complexity" evidence="1">
    <location>
        <begin position="251"/>
        <end position="270"/>
    </location>
</feature>
<feature type="compositionally biased region" description="Basic and acidic residues" evidence="1">
    <location>
        <begin position="558"/>
        <end position="592"/>
    </location>
</feature>
<dbReference type="AlphaFoldDB" id="A0A6P5AF05"/>
<dbReference type="RefSeq" id="XP_019641842.1">
    <property type="nucleotide sequence ID" value="XM_019786283.1"/>
</dbReference>
<feature type="compositionally biased region" description="Polar residues" evidence="1">
    <location>
        <begin position="159"/>
        <end position="178"/>
    </location>
</feature>
<feature type="compositionally biased region" description="Polar residues" evidence="1">
    <location>
        <begin position="613"/>
        <end position="629"/>
    </location>
</feature>
<organism evidence="2 3">
    <name type="scientific">Branchiostoma belcheri</name>
    <name type="common">Amphioxus</name>
    <dbReference type="NCBI Taxonomy" id="7741"/>
    <lineage>
        <taxon>Eukaryota</taxon>
        <taxon>Metazoa</taxon>
        <taxon>Chordata</taxon>
        <taxon>Cephalochordata</taxon>
        <taxon>Leptocardii</taxon>
        <taxon>Amphioxiformes</taxon>
        <taxon>Branchiostomatidae</taxon>
        <taxon>Branchiostoma</taxon>
    </lineage>
</organism>
<sequence length="659" mass="71857">MTSEAKTKWRRPYVSASAFVNKTDVFRQFSSKTGLETIIFNKMSWFEPSSFTSLAKTALNSAQKSIDRVLDIQDEGGETGTGAAASLSQTTVKKSASGGSWTSWISPTSKQKSSSSPTPSSAQRKTSPPRNVETDEFFADFLGGTSKPGKSPRVDLKQPANTTPVPKQLPTTSPSETKLSPRPGGLNALSPSDKQKQRKKQPGQFKLQVATSPTSSTPQAKENVKNDAVVSISLTEERNTSGTRESLDVMSTSSHSDLSASSESQSASESSQEKEMDSSGTGNAFNKMVDPLGGFKLDEIQINHLESEPEVKGLTVDSVGVSSSSSLESGEKEDSKNGQNANFDTSTTASSVIADNLNISDNAQAETILKTTPDDSSMSASEDENKTQTQATSQEQVGDENMTNICDSVQTVDRTALETSIQQTAVSEENEEISLTTNLDEVTRNNTEEDDLSLRQDEPQHSREEEPPPVRKEESSDVEETTLTEVSSSSVEKEMPKSISQEEDTTATGQEMYREHDANPEAVDMEWDCEKEENVSQDIPDPSEICEEEEEDQVPNSPKEHNHEETDSTDKIDDQPEEPSESRDTQHVKTLDDTDTTTESILDVESATGPLDNDTSPDYVQDSSGQQEQLTEEDIPSQNNALDPQKLLKDHLEMTTILK</sequence>
<name>A0A6P5AF05_BRABE</name>
<feature type="region of interest" description="Disordered" evidence="1">
    <location>
        <begin position="306"/>
        <end position="347"/>
    </location>
</feature>
<feature type="compositionally biased region" description="Low complexity" evidence="1">
    <location>
        <begin position="316"/>
        <end position="328"/>
    </location>
</feature>
<evidence type="ECO:0000313" key="2">
    <source>
        <dbReference type="Proteomes" id="UP000515135"/>
    </source>
</evidence>
<feature type="region of interest" description="Disordered" evidence="1">
    <location>
        <begin position="364"/>
        <end position="409"/>
    </location>
</feature>
<feature type="region of interest" description="Disordered" evidence="1">
    <location>
        <begin position="80"/>
        <end position="291"/>
    </location>
</feature>
<gene>
    <name evidence="3" type="primary">LOC109483290</name>
</gene>
<feature type="compositionally biased region" description="Acidic residues" evidence="1">
    <location>
        <begin position="544"/>
        <end position="553"/>
    </location>
</feature>
<feature type="compositionally biased region" description="Low complexity" evidence="1">
    <location>
        <begin position="106"/>
        <end position="121"/>
    </location>
</feature>
<dbReference type="Proteomes" id="UP000515135">
    <property type="component" value="Unplaced"/>
</dbReference>
<protein>
    <submittedName>
        <fullName evidence="3">TATA element modulatory factor-like</fullName>
    </submittedName>
</protein>
<accession>A0A6P5AF05</accession>
<feature type="compositionally biased region" description="Polar residues" evidence="1">
    <location>
        <begin position="387"/>
        <end position="409"/>
    </location>
</feature>
<dbReference type="KEGG" id="bbel:109483290"/>
<reference evidence="3" key="1">
    <citation type="submission" date="2025-08" db="UniProtKB">
        <authorList>
            <consortium name="RefSeq"/>
        </authorList>
    </citation>
    <scope>IDENTIFICATION</scope>
    <source>
        <tissue evidence="3">Gonad</tissue>
    </source>
</reference>
<dbReference type="GeneID" id="109483290"/>
<feature type="region of interest" description="Disordered" evidence="1">
    <location>
        <begin position="422"/>
        <end position="647"/>
    </location>
</feature>
<feature type="compositionally biased region" description="Basic and acidic residues" evidence="1">
    <location>
        <begin position="441"/>
        <end position="475"/>
    </location>
</feature>
<evidence type="ECO:0000256" key="1">
    <source>
        <dbReference type="SAM" id="MobiDB-lite"/>
    </source>
</evidence>
<keyword evidence="2" id="KW-1185">Reference proteome</keyword>
<feature type="compositionally biased region" description="Polar residues" evidence="1">
    <location>
        <begin position="86"/>
        <end position="105"/>
    </location>
</feature>
<proteinExistence type="predicted"/>
<feature type="compositionally biased region" description="Polar residues" evidence="1">
    <location>
        <begin position="209"/>
        <end position="220"/>
    </location>
</feature>
<evidence type="ECO:0000313" key="3">
    <source>
        <dbReference type="RefSeq" id="XP_019641842.1"/>
    </source>
</evidence>
<feature type="compositionally biased region" description="Polar residues" evidence="1">
    <location>
        <begin position="422"/>
        <end position="440"/>
    </location>
</feature>
<dbReference type="OrthoDB" id="74178at2759"/>
<feature type="compositionally biased region" description="Polar residues" evidence="1">
    <location>
        <begin position="337"/>
        <end position="347"/>
    </location>
</feature>